<dbReference type="PRINTS" id="PR00162">
    <property type="entry name" value="RIESKE"/>
</dbReference>
<dbReference type="Gene3D" id="2.102.10.10">
    <property type="entry name" value="Rieske [2Fe-2S] iron-sulphur domain"/>
    <property type="match status" value="1"/>
</dbReference>
<reference evidence="7 8" key="1">
    <citation type="journal article" date="2014" name="Gene">
        <title>A comparative genomic analysis of the alkalitolerant soil bacterium Bacillus lehensis G1.</title>
        <authorList>
            <person name="Noor Y.M."/>
            <person name="Samsulrizal N.H."/>
            <person name="Jema'on N.A."/>
            <person name="Low K.O."/>
            <person name="Ramli A.N."/>
            <person name="Alias N.I."/>
            <person name="Damis S.I."/>
            <person name="Fuzi S.F."/>
            <person name="Isa M.N."/>
            <person name="Murad A.M."/>
            <person name="Raih M.F."/>
            <person name="Bakar F.D."/>
            <person name="Najimudin N."/>
            <person name="Mahadi N.M."/>
            <person name="Illias R.M."/>
        </authorList>
    </citation>
    <scope>NUCLEOTIDE SEQUENCE [LARGE SCALE GENOMIC DNA]</scope>
    <source>
        <strain evidence="7 8">G1</strain>
    </source>
</reference>
<name>A0A060M2U0_9BACI</name>
<evidence type="ECO:0000313" key="7">
    <source>
        <dbReference type="EMBL" id="AIC96345.1"/>
    </source>
</evidence>
<dbReference type="InterPro" id="IPR017941">
    <property type="entry name" value="Rieske_2Fe-2S"/>
</dbReference>
<dbReference type="CDD" id="cd03477">
    <property type="entry name" value="Rieske_YhfW_C"/>
    <property type="match status" value="1"/>
</dbReference>
<gene>
    <name evidence="7" type="ORF">BleG1_3798</name>
</gene>
<evidence type="ECO:0000259" key="6">
    <source>
        <dbReference type="PROSITE" id="PS51296"/>
    </source>
</evidence>
<dbReference type="Gene3D" id="3.30.9.10">
    <property type="entry name" value="D-Amino Acid Oxidase, subunit A, domain 2"/>
    <property type="match status" value="1"/>
</dbReference>
<feature type="domain" description="Rieske" evidence="6">
    <location>
        <begin position="421"/>
        <end position="505"/>
    </location>
</feature>
<evidence type="ECO:0000256" key="4">
    <source>
        <dbReference type="ARBA" id="ARBA00023014"/>
    </source>
</evidence>
<keyword evidence="3" id="KW-0408">Iron</keyword>
<dbReference type="OrthoDB" id="9767869at2"/>
<organism evidence="7 8">
    <name type="scientific">Shouchella lehensis G1</name>
    <dbReference type="NCBI Taxonomy" id="1246626"/>
    <lineage>
        <taxon>Bacteria</taxon>
        <taxon>Bacillati</taxon>
        <taxon>Bacillota</taxon>
        <taxon>Bacilli</taxon>
        <taxon>Bacillales</taxon>
        <taxon>Bacillaceae</taxon>
        <taxon>Shouchella</taxon>
    </lineage>
</organism>
<dbReference type="PROSITE" id="PS51296">
    <property type="entry name" value="RIESKE"/>
    <property type="match status" value="1"/>
</dbReference>
<dbReference type="eggNOG" id="COG0665">
    <property type="taxonomic scope" value="Bacteria"/>
</dbReference>
<dbReference type="GO" id="GO:0016020">
    <property type="term" value="C:membrane"/>
    <property type="evidence" value="ECO:0007669"/>
    <property type="project" value="InterPro"/>
</dbReference>
<accession>A0A060M2U0</accession>
<dbReference type="eggNOG" id="COG0723">
    <property type="taxonomic scope" value="Bacteria"/>
</dbReference>
<dbReference type="GO" id="GO:0005737">
    <property type="term" value="C:cytoplasm"/>
    <property type="evidence" value="ECO:0007669"/>
    <property type="project" value="TreeGrafter"/>
</dbReference>
<dbReference type="GO" id="GO:0046872">
    <property type="term" value="F:metal ion binding"/>
    <property type="evidence" value="ECO:0007669"/>
    <property type="project" value="UniProtKB-KW"/>
</dbReference>
<keyword evidence="8" id="KW-1185">Reference proteome</keyword>
<dbReference type="Gene3D" id="3.50.50.60">
    <property type="entry name" value="FAD/NAD(P)-binding domain"/>
    <property type="match status" value="1"/>
</dbReference>
<dbReference type="InterPro" id="IPR036188">
    <property type="entry name" value="FAD/NAD-bd_sf"/>
</dbReference>
<evidence type="ECO:0000256" key="3">
    <source>
        <dbReference type="ARBA" id="ARBA00023004"/>
    </source>
</evidence>
<dbReference type="FunFam" id="2.102.10.10:FF:000014">
    <property type="entry name" value="Oxidoreductase, FAD dependent"/>
    <property type="match status" value="1"/>
</dbReference>
<keyword evidence="4" id="KW-0411">Iron-sulfur</keyword>
<dbReference type="PATRIC" id="fig|1246626.3.peg.3791"/>
<dbReference type="EMBL" id="CP003923">
    <property type="protein sequence ID" value="AIC96345.1"/>
    <property type="molecule type" value="Genomic_DNA"/>
</dbReference>
<dbReference type="HOGENOM" id="CLU_007884_15_1_9"/>
<evidence type="ECO:0000313" key="8">
    <source>
        <dbReference type="Proteomes" id="UP000027142"/>
    </source>
</evidence>
<keyword evidence="1" id="KW-0001">2Fe-2S</keyword>
<dbReference type="SUPFAM" id="SSF50022">
    <property type="entry name" value="ISP domain"/>
    <property type="match status" value="1"/>
</dbReference>
<proteinExistence type="predicted"/>
<evidence type="ECO:0000256" key="2">
    <source>
        <dbReference type="ARBA" id="ARBA00022723"/>
    </source>
</evidence>
<dbReference type="GO" id="GO:0051537">
    <property type="term" value="F:2 iron, 2 sulfur cluster binding"/>
    <property type="evidence" value="ECO:0007669"/>
    <property type="project" value="UniProtKB-KW"/>
</dbReference>
<keyword evidence="2" id="KW-0479">Metal-binding</keyword>
<dbReference type="SUPFAM" id="SSF51905">
    <property type="entry name" value="FAD/NAD(P)-binding domain"/>
    <property type="match status" value="1"/>
</dbReference>
<protein>
    <submittedName>
        <fullName evidence="7">Rieske 2Fe-2S iron-sulfur protein yhfW</fullName>
    </submittedName>
</protein>
<evidence type="ECO:0000256" key="1">
    <source>
        <dbReference type="ARBA" id="ARBA00022714"/>
    </source>
</evidence>
<keyword evidence="5" id="KW-1015">Disulfide bond</keyword>
<dbReference type="AlphaFoldDB" id="A0A060M2U0"/>
<dbReference type="PANTHER" id="PTHR13847:SF274">
    <property type="entry name" value="RIESKE 2FE-2S IRON-SULFUR PROTEIN YHFW-RELATED"/>
    <property type="match status" value="1"/>
</dbReference>
<dbReference type="STRING" id="1246626.BleG1_3798"/>
<dbReference type="KEGG" id="ble:BleG1_3798"/>
<dbReference type="PANTHER" id="PTHR13847">
    <property type="entry name" value="SARCOSINE DEHYDROGENASE-RELATED"/>
    <property type="match status" value="1"/>
</dbReference>
<evidence type="ECO:0000256" key="5">
    <source>
        <dbReference type="ARBA" id="ARBA00023157"/>
    </source>
</evidence>
<dbReference type="GO" id="GO:0016705">
    <property type="term" value="F:oxidoreductase activity, acting on paired donors, with incorporation or reduction of molecular oxygen"/>
    <property type="evidence" value="ECO:0007669"/>
    <property type="project" value="UniProtKB-ARBA"/>
</dbReference>
<dbReference type="Pfam" id="PF00355">
    <property type="entry name" value="Rieske"/>
    <property type="match status" value="1"/>
</dbReference>
<dbReference type="InterPro" id="IPR036922">
    <property type="entry name" value="Rieske_2Fe-2S_sf"/>
</dbReference>
<dbReference type="RefSeq" id="WP_038484263.1">
    <property type="nucleotide sequence ID" value="NZ_CP003923.1"/>
</dbReference>
<dbReference type="Proteomes" id="UP000027142">
    <property type="component" value="Chromosome"/>
</dbReference>
<dbReference type="GO" id="GO:0004497">
    <property type="term" value="F:monooxygenase activity"/>
    <property type="evidence" value="ECO:0007669"/>
    <property type="project" value="UniProtKB-ARBA"/>
</dbReference>
<sequence length="505" mass="56393">MSEMKQPLTSIWQLSSHDKPYPHLDHNIEVDIAIVGGGITGLTSAYLLAEAGKQVAVLDATSFGRGTTGHSTAKLTVQHDFIYDELLSHVGKEKAQQYYQSQNDALAYVRKLVKDKQLECGFSDEDTYLYATTHHGEHRLKREKKAYEQLDIPHEWVTELPINLTIRAALKIPNQAQFHPLAYVSFLCDELNKKGAQLFEHTVCQKVTHDNGSVIIHTKDGHTVTAKKVIAATHFPFIDGGGLYMTRLKADRSYVVAGTTNEPWAGGMYLSAEQPKRSLRSVELHGKTYILVGGDHHKAGQGMDARNHYDALRTFADEQFSHFTAEQEWSAQDLTTLDNIPYIGQLSSLQKNVFVATGYRKWGMTGGICAAQVLTDLIVDGNSLYSDLYKPMRFHSDPSIKHFLTENADVAKHLIQGKIQNDYENIAELENGQGAVVKHDGKRAGAFKDERGDLHLVDTTCTHMGCECNWNHADLTWDCPCHGSRFSYKGEVIEGPAKEPLKKLD</sequence>
<dbReference type="Pfam" id="PF01266">
    <property type="entry name" value="DAO"/>
    <property type="match status" value="1"/>
</dbReference>
<dbReference type="InterPro" id="IPR038010">
    <property type="entry name" value="YhfW_C"/>
</dbReference>
<dbReference type="InterPro" id="IPR005805">
    <property type="entry name" value="Rieske_Fe-S_prot_C"/>
</dbReference>
<dbReference type="InterPro" id="IPR006076">
    <property type="entry name" value="FAD-dep_OxRdtase"/>
</dbReference>